<reference evidence="3" key="2">
    <citation type="submission" date="2025-08" db="UniProtKB">
        <authorList>
            <consortium name="Ensembl"/>
        </authorList>
    </citation>
    <scope>IDENTIFICATION</scope>
</reference>
<dbReference type="GO" id="GO:0004526">
    <property type="term" value="F:ribonuclease P activity"/>
    <property type="evidence" value="ECO:0007669"/>
    <property type="project" value="TreeGrafter"/>
</dbReference>
<evidence type="ECO:0000259" key="2">
    <source>
        <dbReference type="Pfam" id="PF01248"/>
    </source>
</evidence>
<dbReference type="Pfam" id="PF01248">
    <property type="entry name" value="Ribosomal_L7Ae"/>
    <property type="match status" value="1"/>
</dbReference>
<protein>
    <submittedName>
        <fullName evidence="3">Ribonuclease P/MRP 38 subunit</fullName>
    </submittedName>
</protein>
<organism evidence="3 4">
    <name type="scientific">Erpetoichthys calabaricus</name>
    <name type="common">Rope fish</name>
    <name type="synonym">Calamoichthys calabaricus</name>
    <dbReference type="NCBI Taxonomy" id="27687"/>
    <lineage>
        <taxon>Eukaryota</taxon>
        <taxon>Metazoa</taxon>
        <taxon>Chordata</taxon>
        <taxon>Craniata</taxon>
        <taxon>Vertebrata</taxon>
        <taxon>Euteleostomi</taxon>
        <taxon>Actinopterygii</taxon>
        <taxon>Polypteriformes</taxon>
        <taxon>Polypteridae</taxon>
        <taxon>Erpetoichthys</taxon>
    </lineage>
</organism>
<feature type="region of interest" description="Disordered" evidence="1">
    <location>
        <begin position="239"/>
        <end position="295"/>
    </location>
</feature>
<dbReference type="Gene3D" id="3.30.1330.30">
    <property type="match status" value="1"/>
</dbReference>
<dbReference type="GO" id="GO:0000172">
    <property type="term" value="C:ribonuclease MRP complex"/>
    <property type="evidence" value="ECO:0007669"/>
    <property type="project" value="InterPro"/>
</dbReference>
<dbReference type="InterPro" id="IPR042848">
    <property type="entry name" value="Rpp38"/>
</dbReference>
<feature type="region of interest" description="Disordered" evidence="1">
    <location>
        <begin position="1"/>
        <end position="20"/>
    </location>
</feature>
<reference evidence="3" key="3">
    <citation type="submission" date="2025-09" db="UniProtKB">
        <authorList>
            <consortium name="Ensembl"/>
        </authorList>
    </citation>
    <scope>IDENTIFICATION</scope>
</reference>
<evidence type="ECO:0000256" key="1">
    <source>
        <dbReference type="SAM" id="MobiDB-lite"/>
    </source>
</evidence>
<keyword evidence="4" id="KW-1185">Reference proteome</keyword>
<name>A0A8C4SX59_ERPCA</name>
<evidence type="ECO:0000313" key="4">
    <source>
        <dbReference type="Proteomes" id="UP000694620"/>
    </source>
</evidence>
<dbReference type="InterPro" id="IPR004038">
    <property type="entry name" value="Ribosomal_eL8/eL30/eS12/Gad45"/>
</dbReference>
<dbReference type="SUPFAM" id="SSF55315">
    <property type="entry name" value="L30e-like"/>
    <property type="match status" value="1"/>
</dbReference>
<dbReference type="GeneTree" id="ENSGT00390000007526"/>
<dbReference type="Ensembl" id="ENSECRT00000021426.1">
    <property type="protein sequence ID" value="ENSECRP00000020973.1"/>
    <property type="gene ID" value="ENSECRG00000014122.1"/>
</dbReference>
<dbReference type="GO" id="GO:0033204">
    <property type="term" value="F:ribonuclease P RNA binding"/>
    <property type="evidence" value="ECO:0007669"/>
    <property type="project" value="TreeGrafter"/>
</dbReference>
<sequence length="295" mass="33194">MAAHHTPISVGKASGKAKTVQTKTSFNNPYNICWSPLERENMHYILEILQKRFKELGLQKKEPPTRKRRPRICTKGQKGDNKDPEEGSWDVMQEVPMESSEEEQHQGWSNLEVRKQLAIGINEVTRALEKDELGLVLVCKSVKPVHMTNHLIQLSCSRAVPACQVPRLSENVSALLCLKSVLALGFMRNSESFVNEINAIIPKVPPLKVPWLDQTTPQQDVVQKDPETPAKETVQCVAPDGDVKLRGSQKRKNDEVTGTKQDSDISQVTLHPLKIKRVVPNPAKIRKQKGNKKKK</sequence>
<accession>A0A8C4SX59</accession>
<dbReference type="PANTHER" id="PTHR46948">
    <property type="entry name" value="RIBONUCLEASE P PROTEIN SUBUNIT P38"/>
    <property type="match status" value="1"/>
</dbReference>
<feature type="compositionally biased region" description="Basic residues" evidence="1">
    <location>
        <begin position="284"/>
        <end position="295"/>
    </location>
</feature>
<dbReference type="GO" id="GO:0001682">
    <property type="term" value="P:tRNA 5'-leader removal"/>
    <property type="evidence" value="ECO:0007669"/>
    <property type="project" value="InterPro"/>
</dbReference>
<dbReference type="AlphaFoldDB" id="A0A8C4SX59"/>
<reference evidence="3" key="1">
    <citation type="submission" date="2021-06" db="EMBL/GenBank/DDBJ databases">
        <authorList>
            <consortium name="Wellcome Sanger Institute Data Sharing"/>
        </authorList>
    </citation>
    <scope>NUCLEOTIDE SEQUENCE [LARGE SCALE GENOMIC DNA]</scope>
</reference>
<gene>
    <name evidence="3" type="primary">RPP38</name>
</gene>
<dbReference type="GO" id="GO:0005655">
    <property type="term" value="C:nucleolar ribonuclease P complex"/>
    <property type="evidence" value="ECO:0007669"/>
    <property type="project" value="InterPro"/>
</dbReference>
<feature type="region of interest" description="Disordered" evidence="1">
    <location>
        <begin position="59"/>
        <end position="88"/>
    </location>
</feature>
<dbReference type="GO" id="GO:0001650">
    <property type="term" value="C:fibrillar center"/>
    <property type="evidence" value="ECO:0007669"/>
    <property type="project" value="TreeGrafter"/>
</dbReference>
<proteinExistence type="predicted"/>
<feature type="domain" description="Ribosomal protein eL8/eL30/eS12/Gadd45" evidence="2">
    <location>
        <begin position="112"/>
        <end position="167"/>
    </location>
</feature>
<dbReference type="InterPro" id="IPR029064">
    <property type="entry name" value="Ribosomal_eL30-like_sf"/>
</dbReference>
<feature type="compositionally biased region" description="Basic and acidic residues" evidence="1">
    <location>
        <begin position="241"/>
        <end position="263"/>
    </location>
</feature>
<dbReference type="Proteomes" id="UP000694620">
    <property type="component" value="Chromosome 13"/>
</dbReference>
<dbReference type="PANTHER" id="PTHR46948:SF1">
    <property type="entry name" value="RIBONUCLEASE P PROTEIN SUBUNIT P38"/>
    <property type="match status" value="1"/>
</dbReference>
<evidence type="ECO:0000313" key="3">
    <source>
        <dbReference type="Ensembl" id="ENSECRP00000020973.1"/>
    </source>
</evidence>